<dbReference type="InterPro" id="IPR051531">
    <property type="entry name" value="N-acetyltransferase"/>
</dbReference>
<dbReference type="EMBL" id="JANRMI010000003">
    <property type="protein sequence ID" value="MDG0817186.1"/>
    <property type="molecule type" value="Genomic_DNA"/>
</dbReference>
<dbReference type="InterPro" id="IPR000182">
    <property type="entry name" value="GNAT_dom"/>
</dbReference>
<gene>
    <name evidence="5" type="ORF">NWE73_12470</name>
</gene>
<comment type="similarity">
    <text evidence="3">Belongs to the acetyltransferase family. RimJ subfamily.</text>
</comment>
<dbReference type="Proteomes" id="UP001152321">
    <property type="component" value="Unassembled WGS sequence"/>
</dbReference>
<evidence type="ECO:0000313" key="6">
    <source>
        <dbReference type="Proteomes" id="UP001152321"/>
    </source>
</evidence>
<evidence type="ECO:0000256" key="2">
    <source>
        <dbReference type="ARBA" id="ARBA00023315"/>
    </source>
</evidence>
<reference evidence="5" key="1">
    <citation type="submission" date="2022-08" db="EMBL/GenBank/DDBJ databases">
        <title>Novel Bdellovibrio Species Isolated from Svalbard: Designation Bdellovibrio svalbardensis.</title>
        <authorList>
            <person name="Mitchell R.J."/>
            <person name="Choi S.Y."/>
        </authorList>
    </citation>
    <scope>NUCLEOTIDE SEQUENCE</scope>
    <source>
        <strain evidence="5">PAP01</strain>
    </source>
</reference>
<dbReference type="PANTHER" id="PTHR43792:SF8">
    <property type="entry name" value="[RIBOSOMAL PROTEIN US5]-ALANINE N-ACETYLTRANSFERASE"/>
    <property type="match status" value="1"/>
</dbReference>
<comment type="caution">
    <text evidence="5">The sequence shown here is derived from an EMBL/GenBank/DDBJ whole genome shotgun (WGS) entry which is preliminary data.</text>
</comment>
<feature type="domain" description="N-acetyltransferase" evidence="4">
    <location>
        <begin position="13"/>
        <end position="147"/>
    </location>
</feature>
<evidence type="ECO:0000256" key="3">
    <source>
        <dbReference type="ARBA" id="ARBA00038502"/>
    </source>
</evidence>
<dbReference type="Gene3D" id="3.40.630.30">
    <property type="match status" value="1"/>
</dbReference>
<keyword evidence="2" id="KW-0012">Acyltransferase</keyword>
<accession>A0ABT6DMZ2</accession>
<dbReference type="PANTHER" id="PTHR43792">
    <property type="entry name" value="GNAT FAMILY, PUTATIVE (AFU_ORTHOLOGUE AFUA_3G00765)-RELATED-RELATED"/>
    <property type="match status" value="1"/>
</dbReference>
<organism evidence="5 6">
    <name type="scientific">Bdellovibrio svalbardensis</name>
    <dbReference type="NCBI Taxonomy" id="2972972"/>
    <lineage>
        <taxon>Bacteria</taxon>
        <taxon>Pseudomonadati</taxon>
        <taxon>Bdellovibrionota</taxon>
        <taxon>Bdellovibrionia</taxon>
        <taxon>Bdellovibrionales</taxon>
        <taxon>Pseudobdellovibrionaceae</taxon>
        <taxon>Bdellovibrio</taxon>
    </lineage>
</organism>
<proteinExistence type="inferred from homology"/>
<dbReference type="SUPFAM" id="SSF55729">
    <property type="entry name" value="Acyl-CoA N-acyltransferases (Nat)"/>
    <property type="match status" value="1"/>
</dbReference>
<evidence type="ECO:0000256" key="1">
    <source>
        <dbReference type="ARBA" id="ARBA00022679"/>
    </source>
</evidence>
<name>A0ABT6DMZ2_9BACT</name>
<evidence type="ECO:0000259" key="4">
    <source>
        <dbReference type="Pfam" id="PF13302"/>
    </source>
</evidence>
<keyword evidence="6" id="KW-1185">Reference proteome</keyword>
<keyword evidence="1" id="KW-0808">Transferase</keyword>
<dbReference type="InterPro" id="IPR016181">
    <property type="entry name" value="Acyl_CoA_acyltransferase"/>
</dbReference>
<protein>
    <submittedName>
        <fullName evidence="5">GNAT family N-acetyltransferase</fullName>
    </submittedName>
</protein>
<dbReference type="Pfam" id="PF13302">
    <property type="entry name" value="Acetyltransf_3"/>
    <property type="match status" value="1"/>
</dbReference>
<sequence length="172" mass="19891">MKSNNQLNGVSPRLCVRPYKLSDYKSWSTAVIRACEVDGGKDSFRKKVLKNRQLRKEDRSYVFGIFHKKTNEHLGEIEINIIVRRNFRWANLGYEIHSHYRNKGFAKEGAAAVLEIGHNFLDLHRIEAVMPASNKASIKVARALKMKKEGIRRRFIPMSEGWTDAMVFVSVR</sequence>
<evidence type="ECO:0000313" key="5">
    <source>
        <dbReference type="EMBL" id="MDG0817186.1"/>
    </source>
</evidence>
<dbReference type="RefSeq" id="WP_277578661.1">
    <property type="nucleotide sequence ID" value="NZ_JANRMI010000003.1"/>
</dbReference>